<feature type="domain" description="Acyl-CoA dehydrogenase/oxidase N-terminal" evidence="8">
    <location>
        <begin position="7"/>
        <end position="101"/>
    </location>
</feature>
<proteinExistence type="inferred from homology"/>
<dbReference type="PANTHER" id="PTHR43884">
    <property type="entry name" value="ACYL-COA DEHYDROGENASE"/>
    <property type="match status" value="1"/>
</dbReference>
<comment type="similarity">
    <text evidence="2">Belongs to the acyl-CoA dehydrogenase family.</text>
</comment>
<dbReference type="Pfam" id="PF02771">
    <property type="entry name" value="Acyl-CoA_dh_N"/>
    <property type="match status" value="1"/>
</dbReference>
<evidence type="ECO:0000256" key="5">
    <source>
        <dbReference type="ARBA" id="ARBA00023002"/>
    </source>
</evidence>
<gene>
    <name evidence="9" type="ORF">Plo01_63390</name>
</gene>
<dbReference type="GO" id="GO:0050660">
    <property type="term" value="F:flavin adenine dinucleotide binding"/>
    <property type="evidence" value="ECO:0007669"/>
    <property type="project" value="InterPro"/>
</dbReference>
<dbReference type="GO" id="GO:0003995">
    <property type="term" value="F:acyl-CoA dehydrogenase activity"/>
    <property type="evidence" value="ECO:0007669"/>
    <property type="project" value="TreeGrafter"/>
</dbReference>
<keyword evidence="10" id="KW-1185">Reference proteome</keyword>
<dbReference type="InterPro" id="IPR009075">
    <property type="entry name" value="AcylCo_DH/oxidase_C"/>
</dbReference>
<protein>
    <submittedName>
        <fullName evidence="9">Putative acyl-CoA dehydrogenase FadE</fullName>
    </submittedName>
</protein>
<comment type="caution">
    <text evidence="9">The sequence shown here is derived from an EMBL/GenBank/DDBJ whole genome shotgun (WGS) entry which is preliminary data.</text>
</comment>
<feature type="region of interest" description="Disordered" evidence="6">
    <location>
        <begin position="107"/>
        <end position="146"/>
    </location>
</feature>
<dbReference type="InterPro" id="IPR013786">
    <property type="entry name" value="AcylCoA_DH/ox_N"/>
</dbReference>
<reference evidence="9 10" key="1">
    <citation type="submission" date="2021-01" db="EMBL/GenBank/DDBJ databases">
        <title>Whole genome shotgun sequence of Planobispora longispora NBRC 13918.</title>
        <authorList>
            <person name="Komaki H."/>
            <person name="Tamura T."/>
        </authorList>
    </citation>
    <scope>NUCLEOTIDE SEQUENCE [LARGE SCALE GENOMIC DNA]</scope>
    <source>
        <strain evidence="9 10">NBRC 13918</strain>
    </source>
</reference>
<dbReference type="InterPro" id="IPR037069">
    <property type="entry name" value="AcylCoA_DH/ox_N_sf"/>
</dbReference>
<dbReference type="Gene3D" id="1.10.540.10">
    <property type="entry name" value="Acyl-CoA dehydrogenase/oxidase, N-terminal domain"/>
    <property type="match status" value="1"/>
</dbReference>
<dbReference type="InterPro" id="IPR036250">
    <property type="entry name" value="AcylCo_DH-like_C"/>
</dbReference>
<organism evidence="9 10">
    <name type="scientific">Planobispora longispora</name>
    <dbReference type="NCBI Taxonomy" id="28887"/>
    <lineage>
        <taxon>Bacteria</taxon>
        <taxon>Bacillati</taxon>
        <taxon>Actinomycetota</taxon>
        <taxon>Actinomycetes</taxon>
        <taxon>Streptosporangiales</taxon>
        <taxon>Streptosporangiaceae</taxon>
        <taxon>Planobispora</taxon>
    </lineage>
</organism>
<evidence type="ECO:0000259" key="7">
    <source>
        <dbReference type="Pfam" id="PF00441"/>
    </source>
</evidence>
<evidence type="ECO:0000256" key="1">
    <source>
        <dbReference type="ARBA" id="ARBA00001974"/>
    </source>
</evidence>
<dbReference type="Gene3D" id="1.20.140.10">
    <property type="entry name" value="Butyryl-CoA Dehydrogenase, subunit A, domain 3"/>
    <property type="match status" value="1"/>
</dbReference>
<evidence type="ECO:0000256" key="3">
    <source>
        <dbReference type="ARBA" id="ARBA00022630"/>
    </source>
</evidence>
<comment type="cofactor">
    <cofactor evidence="1">
        <name>FAD</name>
        <dbReference type="ChEBI" id="CHEBI:57692"/>
    </cofactor>
</comment>
<sequence length="379" mass="38771">MKFVLDAEQRLFGETLNKLLAGAGTPGAVRAWAAGDPEPGRALWRSLAEAGVFALAVPEAAGGAGPLPVELVTAFHELGRHAVPGPLAETVAAAELLARLGDGAGLGSGHEDFEDRASGHEDSEDRASGHEDSEDRASGGGSSGDHGGELAAAWLPRIAEGAAVVSLALPPAVPYALDADAADLVLVVDGDELRAAVPGTVRTSLDPARRLFSVEAGTAPVSGPAVRAAAGAAFDLGALACAAQLAGVGRRLLEVTVEYAGTRRQFGRPIGGFQAVKHQLADVLVALEYARPLVHGAALAYGSPDFSRDVSAAKAAASDAAYAAARTALQVHGAIGYTDEYDPSLWIRKARALRSAWGSPAAHRARVLSRLTGDRESAE</sequence>
<feature type="compositionally biased region" description="Basic and acidic residues" evidence="6">
    <location>
        <begin position="109"/>
        <end position="137"/>
    </location>
</feature>
<dbReference type="SUPFAM" id="SSF47203">
    <property type="entry name" value="Acyl-CoA dehydrogenase C-terminal domain-like"/>
    <property type="match status" value="1"/>
</dbReference>
<evidence type="ECO:0000256" key="4">
    <source>
        <dbReference type="ARBA" id="ARBA00022827"/>
    </source>
</evidence>
<evidence type="ECO:0000256" key="2">
    <source>
        <dbReference type="ARBA" id="ARBA00009347"/>
    </source>
</evidence>
<evidence type="ECO:0000256" key="6">
    <source>
        <dbReference type="SAM" id="MobiDB-lite"/>
    </source>
</evidence>
<dbReference type="Proteomes" id="UP000616724">
    <property type="component" value="Unassembled WGS sequence"/>
</dbReference>
<dbReference type="SUPFAM" id="SSF56645">
    <property type="entry name" value="Acyl-CoA dehydrogenase NM domain-like"/>
    <property type="match status" value="1"/>
</dbReference>
<keyword evidence="4" id="KW-0274">FAD</keyword>
<dbReference type="RefSeq" id="WP_239317436.1">
    <property type="nucleotide sequence ID" value="NZ_BOOH01000052.1"/>
</dbReference>
<dbReference type="AlphaFoldDB" id="A0A8J3W8I5"/>
<feature type="domain" description="Acyl-CoA dehydrogenase/oxidase C-terminal" evidence="7">
    <location>
        <begin position="230"/>
        <end position="371"/>
    </location>
</feature>
<dbReference type="InterPro" id="IPR009100">
    <property type="entry name" value="AcylCoA_DH/oxidase_NM_dom_sf"/>
</dbReference>
<keyword evidence="3" id="KW-0285">Flavoprotein</keyword>
<keyword evidence="5" id="KW-0560">Oxidoreductase</keyword>
<dbReference type="Pfam" id="PF00441">
    <property type="entry name" value="Acyl-CoA_dh_1"/>
    <property type="match status" value="1"/>
</dbReference>
<name>A0A8J3W8I5_9ACTN</name>
<evidence type="ECO:0000313" key="9">
    <source>
        <dbReference type="EMBL" id="GIH79910.1"/>
    </source>
</evidence>
<dbReference type="EMBL" id="BOOH01000052">
    <property type="protein sequence ID" value="GIH79910.1"/>
    <property type="molecule type" value="Genomic_DNA"/>
</dbReference>
<dbReference type="PANTHER" id="PTHR43884:SF20">
    <property type="entry name" value="ACYL-COA DEHYDROGENASE FADE28"/>
    <property type="match status" value="1"/>
</dbReference>
<evidence type="ECO:0000313" key="10">
    <source>
        <dbReference type="Proteomes" id="UP000616724"/>
    </source>
</evidence>
<evidence type="ECO:0000259" key="8">
    <source>
        <dbReference type="Pfam" id="PF02771"/>
    </source>
</evidence>
<accession>A0A8J3W8I5</accession>